<organism evidence="1 2">
    <name type="scientific">Puccinia graminis f. sp. tritici</name>
    <dbReference type="NCBI Taxonomy" id="56615"/>
    <lineage>
        <taxon>Eukaryota</taxon>
        <taxon>Fungi</taxon>
        <taxon>Dikarya</taxon>
        <taxon>Basidiomycota</taxon>
        <taxon>Pucciniomycotina</taxon>
        <taxon>Pucciniomycetes</taxon>
        <taxon>Pucciniales</taxon>
        <taxon>Pucciniaceae</taxon>
        <taxon>Puccinia</taxon>
    </lineage>
</organism>
<dbReference type="AlphaFoldDB" id="A0A5B0RFF1"/>
<proteinExistence type="predicted"/>
<name>A0A5B0RFF1_PUCGR</name>
<sequence>MGSNYDGASGRIPLLICFYYGSLRIGKDHIAAHRPDRSTDPGALMTMYRSSRPVVNSYTSVKVDGL</sequence>
<evidence type="ECO:0000313" key="1">
    <source>
        <dbReference type="EMBL" id="KAA1124427.1"/>
    </source>
</evidence>
<accession>A0A5B0RFF1</accession>
<protein>
    <submittedName>
        <fullName evidence="1">Uncharacterized protein</fullName>
    </submittedName>
</protein>
<gene>
    <name evidence="1" type="ORF">PGTUg99_032296</name>
</gene>
<dbReference type="Proteomes" id="UP000325313">
    <property type="component" value="Unassembled WGS sequence"/>
</dbReference>
<comment type="caution">
    <text evidence="1">The sequence shown here is derived from an EMBL/GenBank/DDBJ whole genome shotgun (WGS) entry which is preliminary data.</text>
</comment>
<dbReference type="EMBL" id="VDEP01000204">
    <property type="protein sequence ID" value="KAA1124427.1"/>
    <property type="molecule type" value="Genomic_DNA"/>
</dbReference>
<evidence type="ECO:0000313" key="2">
    <source>
        <dbReference type="Proteomes" id="UP000325313"/>
    </source>
</evidence>
<reference evidence="1 2" key="1">
    <citation type="submission" date="2019-05" db="EMBL/GenBank/DDBJ databases">
        <title>Emergence of the Ug99 lineage of the wheat stem rust pathogen through somatic hybridization.</title>
        <authorList>
            <person name="Li F."/>
            <person name="Upadhyaya N.M."/>
            <person name="Sperschneider J."/>
            <person name="Matny O."/>
            <person name="Nguyen-Phuc H."/>
            <person name="Mago R."/>
            <person name="Raley C."/>
            <person name="Miller M.E."/>
            <person name="Silverstein K.A.T."/>
            <person name="Henningsen E."/>
            <person name="Hirsch C.D."/>
            <person name="Visser B."/>
            <person name="Pretorius Z.A."/>
            <person name="Steffenson B.J."/>
            <person name="Schwessinger B."/>
            <person name="Dodds P.N."/>
            <person name="Figueroa M."/>
        </authorList>
    </citation>
    <scope>NUCLEOTIDE SEQUENCE [LARGE SCALE GENOMIC DNA]</scope>
    <source>
        <strain evidence="1 2">Ug99</strain>
    </source>
</reference>